<evidence type="ECO:0000256" key="7">
    <source>
        <dbReference type="ARBA" id="ARBA00023306"/>
    </source>
</evidence>
<evidence type="ECO:0000256" key="1">
    <source>
        <dbReference type="ARBA" id="ARBA00004370"/>
    </source>
</evidence>
<evidence type="ECO:0000256" key="5">
    <source>
        <dbReference type="ARBA" id="ARBA00022989"/>
    </source>
</evidence>
<dbReference type="InterPro" id="IPR005548">
    <property type="entry name" value="Cell_div_FtsQ/DivIB_C"/>
</dbReference>
<dbReference type="EMBL" id="UHEF01000001">
    <property type="protein sequence ID" value="SUM89439.1"/>
    <property type="molecule type" value="Genomic_DNA"/>
</dbReference>
<feature type="domain" description="POTRA" evidence="10">
    <location>
        <begin position="52"/>
        <end position="120"/>
    </location>
</feature>
<dbReference type="Proteomes" id="UP000264146">
    <property type="component" value="Chromosome"/>
</dbReference>
<sequence length="315" mass="35865">MTENKVPRIDNEYLKEKRKKQLVKRRRRQRYIVIVLLIVVILILLYMFTPISKIKDAEIHGNHYISDQEIIKALKIDNHPRIYAYAASDAEQRIEKEDLVDSVSIHKGLFNHLTVDVKEHEIIGVTSEKSKTVPIIESGKVLKDFKGEIPNEAPYLEGFKGDDKTDIITALHKMDRTTRGQISEIVSTPQKNQPDLIKLYMRDGIEVVGKIKTIADKLKYYPSMSQALEKDESGHLKKSGFIDLSVGATFIPYENVKNEKGSSASAKEVQSGTAIEDEAKDDLQKALNKIKDDKDDKDNKDNNDNKETKDNQKDS</sequence>
<reference evidence="11 14" key="3">
    <citation type="submission" date="2020-11" db="EMBL/GenBank/DDBJ databases">
        <authorList>
            <consortium name="Pathogen Informatics"/>
        </authorList>
    </citation>
    <scope>NUCLEOTIDE SEQUENCE [LARGE SCALE GENOMIC DNA]</scope>
    <source>
        <strain evidence="11 14">NCTC12218</strain>
    </source>
</reference>
<feature type="region of interest" description="Disordered" evidence="9">
    <location>
        <begin position="259"/>
        <end position="315"/>
    </location>
</feature>
<comment type="similarity">
    <text evidence="8">Belongs to the FtsQ/DivIB family. DivIB subfamily.</text>
</comment>
<evidence type="ECO:0000256" key="2">
    <source>
        <dbReference type="ARBA" id="ARBA00022475"/>
    </source>
</evidence>
<evidence type="ECO:0000313" key="12">
    <source>
        <dbReference type="EMBL" id="NHA33559.1"/>
    </source>
</evidence>
<organism evidence="13">
    <name type="scientific">Staphylococcus schleiferi</name>
    <dbReference type="NCBI Taxonomy" id="1295"/>
    <lineage>
        <taxon>Bacteria</taxon>
        <taxon>Bacillati</taxon>
        <taxon>Bacillota</taxon>
        <taxon>Bacilli</taxon>
        <taxon>Bacillales</taxon>
        <taxon>Staphylococcaceae</taxon>
        <taxon>Staphylococcus</taxon>
    </lineage>
</organism>
<dbReference type="Gene3D" id="3.40.50.10960">
    <property type="match status" value="1"/>
</dbReference>
<name>A0A7Z7QQR6_STASC</name>
<dbReference type="GO" id="GO:0032153">
    <property type="term" value="C:cell division site"/>
    <property type="evidence" value="ECO:0007669"/>
    <property type="project" value="UniProtKB-UniRule"/>
</dbReference>
<evidence type="ECO:0000259" key="10">
    <source>
        <dbReference type="PROSITE" id="PS51779"/>
    </source>
</evidence>
<dbReference type="EMBL" id="POVK01000007">
    <property type="protein sequence ID" value="NHA33559.1"/>
    <property type="molecule type" value="Genomic_DNA"/>
</dbReference>
<keyword evidence="5 8" id="KW-1133">Transmembrane helix</keyword>
<dbReference type="GeneID" id="93790365"/>
<dbReference type="RefSeq" id="WP_016424826.1">
    <property type="nucleotide sequence ID" value="NZ_CABKRV010000001.1"/>
</dbReference>
<dbReference type="PANTHER" id="PTHR37820">
    <property type="entry name" value="CELL DIVISION PROTEIN DIVIB"/>
    <property type="match status" value="1"/>
</dbReference>
<feature type="transmembrane region" description="Helical" evidence="8">
    <location>
        <begin position="31"/>
        <end position="49"/>
    </location>
</feature>
<evidence type="ECO:0000256" key="4">
    <source>
        <dbReference type="ARBA" id="ARBA00022692"/>
    </source>
</evidence>
<dbReference type="PANTHER" id="PTHR37820:SF1">
    <property type="entry name" value="CELL DIVISION PROTEIN FTSQ"/>
    <property type="match status" value="1"/>
</dbReference>
<dbReference type="Proteomes" id="UP000572988">
    <property type="component" value="Unassembled WGS sequence"/>
</dbReference>
<keyword evidence="4 8" id="KW-0812">Transmembrane</keyword>
<evidence type="ECO:0000313" key="14">
    <source>
        <dbReference type="Proteomes" id="UP000264146"/>
    </source>
</evidence>
<dbReference type="Gene3D" id="3.10.20.310">
    <property type="entry name" value="membrane protein fhac"/>
    <property type="match status" value="1"/>
</dbReference>
<keyword evidence="6 8" id="KW-0472">Membrane</keyword>
<keyword evidence="7 8" id="KW-0131">Cell cycle</keyword>
<dbReference type="AlphaFoldDB" id="A0A7Z7QQR6"/>
<dbReference type="GO" id="GO:0005886">
    <property type="term" value="C:plasma membrane"/>
    <property type="evidence" value="ECO:0007669"/>
    <property type="project" value="UniProtKB-SubCell"/>
</dbReference>
<dbReference type="EMBL" id="LR962863">
    <property type="protein sequence ID" value="CAD7360096.1"/>
    <property type="molecule type" value="Genomic_DNA"/>
</dbReference>
<reference evidence="13" key="2">
    <citation type="submission" date="2018-06" db="EMBL/GenBank/DDBJ databases">
        <authorList>
            <consortium name="Pathogen Informatics"/>
            <person name="Doyle S."/>
        </authorList>
    </citation>
    <scope>NUCLEOTIDE SEQUENCE [LARGE SCALE GENOMIC DNA]</scope>
    <source>
        <strain evidence="13">NCTC12218</strain>
    </source>
</reference>
<evidence type="ECO:0000256" key="8">
    <source>
        <dbReference type="HAMAP-Rule" id="MF_00912"/>
    </source>
</evidence>
<feature type="compositionally biased region" description="Basic and acidic residues" evidence="9">
    <location>
        <begin position="281"/>
        <end position="315"/>
    </location>
</feature>
<evidence type="ECO:0000256" key="6">
    <source>
        <dbReference type="ARBA" id="ARBA00023136"/>
    </source>
</evidence>
<proteinExistence type="inferred from homology"/>
<evidence type="ECO:0000256" key="3">
    <source>
        <dbReference type="ARBA" id="ARBA00022618"/>
    </source>
</evidence>
<dbReference type="GO" id="GO:0043093">
    <property type="term" value="P:FtsZ-dependent cytokinesis"/>
    <property type="evidence" value="ECO:0007669"/>
    <property type="project" value="UniProtKB-UniRule"/>
</dbReference>
<reference evidence="12 15" key="1">
    <citation type="submission" date="2018-01" db="EMBL/GenBank/DDBJ databases">
        <title>Complete genome sequence of Staphylococcus Scheliferi isolated from human.</title>
        <authorList>
            <person name="Abouelkhair M.A."/>
            <person name="Bemis D.A."/>
            <person name="Kania S.A."/>
        </authorList>
    </citation>
    <scope>NUCLEOTIDE SEQUENCE [LARGE SCALE GENOMIC DNA]</scope>
    <source>
        <strain evidence="12 15">ATCC 43808</strain>
    </source>
</reference>
<dbReference type="InterPro" id="IPR013685">
    <property type="entry name" value="POTRA_FtsQ_type"/>
</dbReference>
<evidence type="ECO:0000313" key="11">
    <source>
        <dbReference type="EMBL" id="CAD7360096.1"/>
    </source>
</evidence>
<dbReference type="InterPro" id="IPR034746">
    <property type="entry name" value="POTRA"/>
</dbReference>
<dbReference type="Pfam" id="PF08478">
    <property type="entry name" value="POTRA_1"/>
    <property type="match status" value="1"/>
</dbReference>
<dbReference type="InterPro" id="IPR026580">
    <property type="entry name" value="DivIB"/>
</dbReference>
<evidence type="ECO:0000313" key="13">
    <source>
        <dbReference type="EMBL" id="SUM89439.1"/>
    </source>
</evidence>
<protein>
    <recommendedName>
        <fullName evidence="8">Cell division protein DivIB</fullName>
    </recommendedName>
</protein>
<evidence type="ECO:0000313" key="15">
    <source>
        <dbReference type="Proteomes" id="UP000572988"/>
    </source>
</evidence>
<gene>
    <name evidence="13" type="primary">ftsQ</name>
    <name evidence="8" type="synonym">divIB</name>
    <name evidence="12" type="ORF">C1O36_03280</name>
    <name evidence="13" type="ORF">NCTC12218_01760</name>
</gene>
<keyword evidence="3 8" id="KW-0132">Cell division</keyword>
<keyword evidence="2 8" id="KW-1003">Cell membrane</keyword>
<dbReference type="Pfam" id="PF03799">
    <property type="entry name" value="FtsQ_DivIB_C"/>
    <property type="match status" value="1"/>
</dbReference>
<dbReference type="InterPro" id="IPR050487">
    <property type="entry name" value="FtsQ_DivIB"/>
</dbReference>
<dbReference type="HAMAP" id="MF_00912">
    <property type="entry name" value="DivIB"/>
    <property type="match status" value="1"/>
</dbReference>
<comment type="subcellular location">
    <subcellularLocation>
        <location evidence="8">Cell membrane</location>
        <topology evidence="8">Single-pass type II membrane protein</topology>
    </subcellularLocation>
    <subcellularLocation>
        <location evidence="1">Membrane</location>
    </subcellularLocation>
    <text evidence="8">Localizes to the division septum.</text>
</comment>
<accession>A0A7Z7QQR6</accession>
<comment type="function">
    <text evidence="8">Cell division protein that may be involved in stabilizing or promoting the assembly of the division complex.</text>
</comment>
<dbReference type="PROSITE" id="PS51779">
    <property type="entry name" value="POTRA"/>
    <property type="match status" value="1"/>
</dbReference>
<evidence type="ECO:0000256" key="9">
    <source>
        <dbReference type="SAM" id="MobiDB-lite"/>
    </source>
</evidence>
<keyword evidence="15" id="KW-1185">Reference proteome</keyword>
<feature type="compositionally biased region" description="Polar residues" evidence="9">
    <location>
        <begin position="261"/>
        <end position="273"/>
    </location>
</feature>